<comment type="caution">
    <text evidence="1">The sequence shown here is derived from an EMBL/GenBank/DDBJ whole genome shotgun (WGS) entry which is preliminary data.</text>
</comment>
<name>A0A820NLV5_9BILA</name>
<feature type="non-terminal residue" evidence="1">
    <location>
        <position position="47"/>
    </location>
</feature>
<evidence type="ECO:0000313" key="2">
    <source>
        <dbReference type="Proteomes" id="UP000663844"/>
    </source>
</evidence>
<gene>
    <name evidence="1" type="ORF">OXD698_LOCUS51011</name>
</gene>
<dbReference type="EMBL" id="CAJOAZ010025409">
    <property type="protein sequence ID" value="CAF4392921.1"/>
    <property type="molecule type" value="Genomic_DNA"/>
</dbReference>
<organism evidence="1 2">
    <name type="scientific">Adineta steineri</name>
    <dbReference type="NCBI Taxonomy" id="433720"/>
    <lineage>
        <taxon>Eukaryota</taxon>
        <taxon>Metazoa</taxon>
        <taxon>Spiralia</taxon>
        <taxon>Gnathifera</taxon>
        <taxon>Rotifera</taxon>
        <taxon>Eurotatoria</taxon>
        <taxon>Bdelloidea</taxon>
        <taxon>Adinetida</taxon>
        <taxon>Adinetidae</taxon>
        <taxon>Adineta</taxon>
    </lineage>
</organism>
<dbReference type="Proteomes" id="UP000663844">
    <property type="component" value="Unassembled WGS sequence"/>
</dbReference>
<dbReference type="AlphaFoldDB" id="A0A820NLV5"/>
<accession>A0A820NLV5</accession>
<proteinExistence type="predicted"/>
<sequence length="47" mass="5384">MHDLFPDHINSATASLNSLHLNTDNEQISKIYTRHTYPPAARIPRIL</sequence>
<evidence type="ECO:0000313" key="1">
    <source>
        <dbReference type="EMBL" id="CAF4392921.1"/>
    </source>
</evidence>
<reference evidence="1" key="1">
    <citation type="submission" date="2021-02" db="EMBL/GenBank/DDBJ databases">
        <authorList>
            <person name="Nowell W R."/>
        </authorList>
    </citation>
    <scope>NUCLEOTIDE SEQUENCE</scope>
</reference>
<protein>
    <submittedName>
        <fullName evidence="1">Uncharacterized protein</fullName>
    </submittedName>
</protein>